<dbReference type="GO" id="GO:0016831">
    <property type="term" value="F:carboxy-lyase activity"/>
    <property type="evidence" value="ECO:0007669"/>
    <property type="project" value="UniProtKB-KW"/>
</dbReference>
<dbReference type="GO" id="GO:0030170">
    <property type="term" value="F:pyridoxal phosphate binding"/>
    <property type="evidence" value="ECO:0007669"/>
    <property type="project" value="InterPro"/>
</dbReference>
<evidence type="ECO:0000256" key="4">
    <source>
        <dbReference type="ARBA" id="ARBA00022898"/>
    </source>
</evidence>
<reference evidence="7 8" key="2">
    <citation type="submission" date="2018-11" db="EMBL/GenBank/DDBJ databases">
        <authorList>
            <consortium name="Pathogen Informatics"/>
        </authorList>
    </citation>
    <scope>NUCLEOTIDE SEQUENCE [LARGE SCALE GENOMIC DNA]</scope>
    <source>
        <strain evidence="7 8">Egypt</strain>
    </source>
</reference>
<protein>
    <submittedName>
        <fullName evidence="9">Protein kinase domain-containing protein</fullName>
    </submittedName>
</protein>
<evidence type="ECO:0000256" key="6">
    <source>
        <dbReference type="SAM" id="MobiDB-lite"/>
    </source>
</evidence>
<dbReference type="InterPro" id="IPR015424">
    <property type="entry name" value="PyrdxlP-dep_Trfase"/>
</dbReference>
<dbReference type="OrthoDB" id="639767at2759"/>
<name>A0A183ATK9_9TREM</name>
<evidence type="ECO:0000256" key="3">
    <source>
        <dbReference type="ARBA" id="ARBA00022793"/>
    </source>
</evidence>
<dbReference type="InterPro" id="IPR002129">
    <property type="entry name" value="PyrdxlP-dep_de-COase"/>
</dbReference>
<dbReference type="EMBL" id="UZAN01048841">
    <property type="protein sequence ID" value="VDP86834.1"/>
    <property type="molecule type" value="Genomic_DNA"/>
</dbReference>
<feature type="region of interest" description="Disordered" evidence="6">
    <location>
        <begin position="469"/>
        <end position="489"/>
    </location>
</feature>
<comment type="cofactor">
    <cofactor evidence="1">
        <name>pyridoxal 5'-phosphate</name>
        <dbReference type="ChEBI" id="CHEBI:597326"/>
    </cofactor>
</comment>
<evidence type="ECO:0000313" key="7">
    <source>
        <dbReference type="EMBL" id="VDP86834.1"/>
    </source>
</evidence>
<reference evidence="9" key="1">
    <citation type="submission" date="2016-06" db="UniProtKB">
        <authorList>
            <consortium name="WormBaseParasite"/>
        </authorList>
    </citation>
    <scope>IDENTIFICATION</scope>
</reference>
<keyword evidence="3" id="KW-0210">Decarboxylase</keyword>
<evidence type="ECO:0000313" key="9">
    <source>
        <dbReference type="WBParaSite" id="ECPE_0001032601-mRNA-1"/>
    </source>
</evidence>
<dbReference type="GO" id="GO:0019752">
    <property type="term" value="P:carboxylic acid metabolic process"/>
    <property type="evidence" value="ECO:0007669"/>
    <property type="project" value="InterPro"/>
</dbReference>
<feature type="region of interest" description="Disordered" evidence="6">
    <location>
        <begin position="287"/>
        <end position="353"/>
    </location>
</feature>
<feature type="compositionally biased region" description="Basic and acidic residues" evidence="6">
    <location>
        <begin position="305"/>
        <end position="315"/>
    </location>
</feature>
<proteinExistence type="inferred from homology"/>
<evidence type="ECO:0000256" key="5">
    <source>
        <dbReference type="ARBA" id="ARBA00023239"/>
    </source>
</evidence>
<dbReference type="GO" id="GO:0005737">
    <property type="term" value="C:cytoplasm"/>
    <property type="evidence" value="ECO:0007669"/>
    <property type="project" value="TreeGrafter"/>
</dbReference>
<feature type="compositionally biased region" description="Basic and acidic residues" evidence="6">
    <location>
        <begin position="325"/>
        <end position="337"/>
    </location>
</feature>
<dbReference type="GO" id="GO:0006520">
    <property type="term" value="P:amino acid metabolic process"/>
    <property type="evidence" value="ECO:0007669"/>
    <property type="project" value="InterPro"/>
</dbReference>
<sequence>MQQVIVYSSNEALVYGRKKLIFVTFTPTVSTAQHWGIPLSRRFRALKLWFVLRIYGANGIREYIRRHVKLAQQFTEYIQSDDRFELIGKPIMGLVCFRLKGSNTLNQYLTRALNESLELHVVPAVVKDVYFIRFCVCREACAPADITHAWEVISLISGEILRAQDALDQWRHYVLGKTGTDPAKAGLDELNTGSSVSDEEDDQYWERALHHGQASEDLMRLVKKRLYELQELGATDAYNLLLSYLQNSGWCLDELVPDDLIIKADASAPVVDVEASVRNVQLNDEENEARLSDMEDSGKYSLHNGYDHSPERQNMVKEGNSLQEENEKSLTKKRGEDETNQCSSSNASPGIRIRGRVPIQNSLKGFVHYSHLIEPEDEFFLPSDLSIHEDTCPRSLLTDEQTSSPIVERNRAFPCYAASNKADQIVQRDHVTHRRLSCQNNASSEKNIPNEIRPHFEMYQARELNSTAPLSQTNSSIGNRANSSTLSKSFDHSTTIGSFMRRPIFPSHPGPNREAYVCERDLAVGSVHDRTLEKVQRSVLRKMISEPTSNSSRFAAFEESKRNRELRPHIRCFLDEILTPAQLVLNKSISSKPDIRQSVVKSESIIEKDGDAVSTNPGNVKPKRDGRESISSTLESKCDPIVSAQSPGLSAEDTDDQKLLQ</sequence>
<dbReference type="SUPFAM" id="SSF53383">
    <property type="entry name" value="PLP-dependent transferases"/>
    <property type="match status" value="1"/>
</dbReference>
<dbReference type="Pfam" id="PF00282">
    <property type="entry name" value="Pyridoxal_deC"/>
    <property type="match status" value="1"/>
</dbReference>
<organism evidence="9">
    <name type="scientific">Echinostoma caproni</name>
    <dbReference type="NCBI Taxonomy" id="27848"/>
    <lineage>
        <taxon>Eukaryota</taxon>
        <taxon>Metazoa</taxon>
        <taxon>Spiralia</taxon>
        <taxon>Lophotrochozoa</taxon>
        <taxon>Platyhelminthes</taxon>
        <taxon>Trematoda</taxon>
        <taxon>Digenea</taxon>
        <taxon>Plagiorchiida</taxon>
        <taxon>Echinostomata</taxon>
        <taxon>Echinostomatoidea</taxon>
        <taxon>Echinostomatidae</taxon>
        <taxon>Echinostoma</taxon>
    </lineage>
</organism>
<dbReference type="InterPro" id="IPR015422">
    <property type="entry name" value="PyrdxlP-dep_Trfase_small"/>
</dbReference>
<feature type="compositionally biased region" description="Basic and acidic residues" evidence="6">
    <location>
        <begin position="288"/>
        <end position="298"/>
    </location>
</feature>
<evidence type="ECO:0000256" key="2">
    <source>
        <dbReference type="ARBA" id="ARBA00009533"/>
    </source>
</evidence>
<keyword evidence="4" id="KW-0663">Pyridoxal phosphate</keyword>
<evidence type="ECO:0000313" key="8">
    <source>
        <dbReference type="Proteomes" id="UP000272942"/>
    </source>
</evidence>
<dbReference type="InterPro" id="IPR015421">
    <property type="entry name" value="PyrdxlP-dep_Trfase_major"/>
</dbReference>
<dbReference type="WBParaSite" id="ECPE_0001032601-mRNA-1">
    <property type="protein sequence ID" value="ECPE_0001032601-mRNA-1"/>
    <property type="gene ID" value="ECPE_0001032601"/>
</dbReference>
<dbReference type="AlphaFoldDB" id="A0A183ATK9"/>
<gene>
    <name evidence="7" type="ORF">ECPE_LOCUS10295</name>
</gene>
<dbReference type="Gene3D" id="3.40.640.10">
    <property type="entry name" value="Type I PLP-dependent aspartate aminotransferase-like (Major domain)"/>
    <property type="match status" value="1"/>
</dbReference>
<keyword evidence="5" id="KW-0456">Lyase</keyword>
<dbReference type="PANTHER" id="PTHR11999">
    <property type="entry name" value="GROUP II PYRIDOXAL-5-PHOSPHATE DECARBOXYLASE"/>
    <property type="match status" value="1"/>
</dbReference>
<evidence type="ECO:0000256" key="1">
    <source>
        <dbReference type="ARBA" id="ARBA00001933"/>
    </source>
</evidence>
<dbReference type="PRINTS" id="PR00800">
    <property type="entry name" value="YHDCRBOXLASE"/>
</dbReference>
<dbReference type="PANTHER" id="PTHR11999:SF70">
    <property type="entry name" value="MIP05841P"/>
    <property type="match status" value="1"/>
</dbReference>
<dbReference type="Gene3D" id="3.90.1150.10">
    <property type="entry name" value="Aspartate Aminotransferase, domain 1"/>
    <property type="match status" value="1"/>
</dbReference>
<dbReference type="Proteomes" id="UP000272942">
    <property type="component" value="Unassembled WGS sequence"/>
</dbReference>
<keyword evidence="8" id="KW-1185">Reference proteome</keyword>
<feature type="region of interest" description="Disordered" evidence="6">
    <location>
        <begin position="610"/>
        <end position="661"/>
    </location>
</feature>
<comment type="similarity">
    <text evidence="2">Belongs to the group II decarboxylase family.</text>
</comment>
<dbReference type="InterPro" id="IPR010977">
    <property type="entry name" value="Aromatic_deC"/>
</dbReference>
<accession>A0A183ATK9</accession>